<dbReference type="GO" id="GO:0017004">
    <property type="term" value="P:cytochrome complex assembly"/>
    <property type="evidence" value="ECO:0007669"/>
    <property type="project" value="UniProtKB-KW"/>
</dbReference>
<keyword evidence="14" id="KW-1185">Reference proteome</keyword>
<evidence type="ECO:0000313" key="14">
    <source>
        <dbReference type="Proteomes" id="UP000192582"/>
    </source>
</evidence>
<evidence type="ECO:0000256" key="5">
    <source>
        <dbReference type="ARBA" id="ARBA00022748"/>
    </source>
</evidence>
<dbReference type="AlphaFoldDB" id="A0A1W1VH14"/>
<comment type="similarity">
    <text evidence="10">Belongs to the CcmE/CycJ family.</text>
</comment>
<dbReference type="InterPro" id="IPR036127">
    <property type="entry name" value="CcmE-like_sf"/>
</dbReference>
<keyword evidence="2 10" id="KW-0349">Heme</keyword>
<dbReference type="PANTHER" id="PTHR34128:SF2">
    <property type="entry name" value="CYTOCHROME C-TYPE BIOGENESIS PROTEIN CCME HOMOLOG, MITOCHONDRIAL"/>
    <property type="match status" value="1"/>
</dbReference>
<proteinExistence type="inferred from homology"/>
<dbReference type="InterPro" id="IPR004329">
    <property type="entry name" value="CcmE"/>
</dbReference>
<evidence type="ECO:0000256" key="11">
    <source>
        <dbReference type="PIRSR" id="PIRSR604329-50"/>
    </source>
</evidence>
<feature type="topological domain" description="Cytoplasmic" evidence="10">
    <location>
        <begin position="1"/>
        <end position="15"/>
    </location>
</feature>
<dbReference type="GO" id="GO:0005886">
    <property type="term" value="C:plasma membrane"/>
    <property type="evidence" value="ECO:0007669"/>
    <property type="project" value="UniProtKB-SubCell"/>
</dbReference>
<dbReference type="Proteomes" id="UP000192582">
    <property type="component" value="Unassembled WGS sequence"/>
</dbReference>
<dbReference type="OrthoDB" id="9793584at2"/>
<feature type="topological domain" description="Extracellular" evidence="10">
    <location>
        <begin position="39"/>
        <end position="152"/>
    </location>
</feature>
<evidence type="ECO:0000256" key="1">
    <source>
        <dbReference type="ARBA" id="ARBA00004370"/>
    </source>
</evidence>
<accession>A0A1W1VH14</accession>
<dbReference type="STRING" id="695939.SAMN00790413_01655"/>
<dbReference type="GO" id="GO:0046872">
    <property type="term" value="F:metal ion binding"/>
    <property type="evidence" value="ECO:0007669"/>
    <property type="project" value="UniProtKB-KW"/>
</dbReference>
<comment type="subcellular location">
    <subcellularLocation>
        <location evidence="10">Cell membrane</location>
        <topology evidence="10">Single-pass type II membrane protein</topology>
    </subcellularLocation>
    <subcellularLocation>
        <location evidence="1">Membrane</location>
    </subcellularLocation>
</comment>
<evidence type="ECO:0000256" key="7">
    <source>
        <dbReference type="ARBA" id="ARBA00022989"/>
    </source>
</evidence>
<gene>
    <name evidence="10" type="primary">ccmE</name>
    <name evidence="10" type="synonym">cycJ</name>
    <name evidence="13" type="ORF">SAMN00790413_01655</name>
</gene>
<evidence type="ECO:0000256" key="12">
    <source>
        <dbReference type="SAM" id="Phobius"/>
    </source>
</evidence>
<dbReference type="SUPFAM" id="SSF82093">
    <property type="entry name" value="Heme chaperone CcmE"/>
    <property type="match status" value="1"/>
</dbReference>
<evidence type="ECO:0000256" key="8">
    <source>
        <dbReference type="ARBA" id="ARBA00023004"/>
    </source>
</evidence>
<dbReference type="HAMAP" id="MF_01959">
    <property type="entry name" value="CcmE"/>
    <property type="match status" value="1"/>
</dbReference>
<dbReference type="Gene3D" id="2.40.50.140">
    <property type="entry name" value="Nucleic acid-binding proteins"/>
    <property type="match status" value="1"/>
</dbReference>
<keyword evidence="6 10" id="KW-0735">Signal-anchor</keyword>
<protein>
    <recommendedName>
        <fullName evidence="10">Cytochrome c-type biogenesis protein CcmE</fullName>
    </recommendedName>
    <alternativeName>
        <fullName evidence="10">Cytochrome c maturation protein E</fullName>
    </alternativeName>
    <alternativeName>
        <fullName evidence="10">Heme chaperone CcmE</fullName>
    </alternativeName>
</protein>
<keyword evidence="5 10" id="KW-0201">Cytochrome c-type biogenesis</keyword>
<evidence type="ECO:0000256" key="2">
    <source>
        <dbReference type="ARBA" id="ARBA00022617"/>
    </source>
</evidence>
<dbReference type="GO" id="GO:0017003">
    <property type="term" value="P:protein-heme linkage"/>
    <property type="evidence" value="ECO:0007669"/>
    <property type="project" value="UniProtKB-UniRule"/>
</dbReference>
<feature type="binding site" description="axial binding residue" evidence="10 11">
    <location>
        <position position="135"/>
    </location>
    <ligand>
        <name>heme</name>
        <dbReference type="ChEBI" id="CHEBI:30413"/>
    </ligand>
    <ligandPart>
        <name>Fe</name>
        <dbReference type="ChEBI" id="CHEBI:18248"/>
    </ligandPart>
</feature>
<keyword evidence="3 10" id="KW-0812">Transmembrane</keyword>
<reference evidence="13 14" key="1">
    <citation type="submission" date="2017-04" db="EMBL/GenBank/DDBJ databases">
        <authorList>
            <person name="Afonso C.L."/>
            <person name="Miller P.J."/>
            <person name="Scott M.A."/>
            <person name="Spackman E."/>
            <person name="Goraichik I."/>
            <person name="Dimitrov K.M."/>
            <person name="Suarez D.L."/>
            <person name="Swayne D.E."/>
        </authorList>
    </citation>
    <scope>NUCLEOTIDE SEQUENCE [LARGE SCALE GENOMIC DNA]</scope>
    <source>
        <strain evidence="13 14">KR-140</strain>
    </source>
</reference>
<dbReference type="GO" id="GO:0020037">
    <property type="term" value="F:heme binding"/>
    <property type="evidence" value="ECO:0007669"/>
    <property type="project" value="InterPro"/>
</dbReference>
<feature type="transmembrane region" description="Helical" evidence="12">
    <location>
        <begin position="18"/>
        <end position="36"/>
    </location>
</feature>
<evidence type="ECO:0000256" key="6">
    <source>
        <dbReference type="ARBA" id="ARBA00022968"/>
    </source>
</evidence>
<sequence>MTAHAPLPRARRRRRNPLPTVLGVLALVALTAYIAFSNLGKSLEYFVTPTEYQQQQAQLEGRPLRIGGLVKAVKYDPQTLELNFNVTDGGATFPVQYKGAVSDLFKENQGVVVRGQFRGLTFHASELIVKHSEEYKVPQTQAELKDLLQREK</sequence>
<evidence type="ECO:0000313" key="13">
    <source>
        <dbReference type="EMBL" id="SMB92606.1"/>
    </source>
</evidence>
<keyword evidence="9 10" id="KW-0472">Membrane</keyword>
<keyword evidence="7 10" id="KW-1133">Transmembrane helix</keyword>
<keyword evidence="10" id="KW-1003">Cell membrane</keyword>
<evidence type="ECO:0000256" key="9">
    <source>
        <dbReference type="ARBA" id="ARBA00023136"/>
    </source>
</evidence>
<dbReference type="NCBIfam" id="NF009727">
    <property type="entry name" value="PRK13254.1-1"/>
    <property type="match status" value="1"/>
</dbReference>
<dbReference type="Pfam" id="PF03100">
    <property type="entry name" value="CcmE"/>
    <property type="match status" value="1"/>
</dbReference>
<dbReference type="InterPro" id="IPR012340">
    <property type="entry name" value="NA-bd_OB-fold"/>
</dbReference>
<organism evidence="13 14">
    <name type="scientific">Deinococcus hopiensis KR-140</name>
    <dbReference type="NCBI Taxonomy" id="695939"/>
    <lineage>
        <taxon>Bacteria</taxon>
        <taxon>Thermotogati</taxon>
        <taxon>Deinococcota</taxon>
        <taxon>Deinococci</taxon>
        <taxon>Deinococcales</taxon>
        <taxon>Deinococcaceae</taxon>
        <taxon>Deinococcus</taxon>
    </lineage>
</organism>
<dbReference type="EMBL" id="FWWU01000009">
    <property type="protein sequence ID" value="SMB92606.1"/>
    <property type="molecule type" value="Genomic_DNA"/>
</dbReference>
<feature type="binding site" description="covalent" evidence="10 11">
    <location>
        <position position="131"/>
    </location>
    <ligand>
        <name>heme</name>
        <dbReference type="ChEBI" id="CHEBI:30413"/>
    </ligand>
</feature>
<keyword evidence="8 10" id="KW-0408">Iron</keyword>
<dbReference type="PANTHER" id="PTHR34128">
    <property type="entry name" value="CYTOCHROME C-TYPE BIOGENESIS PROTEIN CCME HOMOLOG, MITOCHONDRIAL"/>
    <property type="match status" value="1"/>
</dbReference>
<keyword evidence="4 10" id="KW-0479">Metal-binding</keyword>
<dbReference type="RefSeq" id="WP_084049080.1">
    <property type="nucleotide sequence ID" value="NZ_FWWU01000009.1"/>
</dbReference>
<evidence type="ECO:0000256" key="3">
    <source>
        <dbReference type="ARBA" id="ARBA00022692"/>
    </source>
</evidence>
<name>A0A1W1VH14_9DEIO</name>
<comment type="function">
    <text evidence="10">Heme chaperone required for the biogenesis of c-type cytochromes. Transiently binds heme delivered by CcmC and transfers the heme to apo-cytochromes in a process facilitated by CcmF and CcmH.</text>
</comment>
<evidence type="ECO:0000256" key="10">
    <source>
        <dbReference type="HAMAP-Rule" id="MF_01959"/>
    </source>
</evidence>
<evidence type="ECO:0000256" key="4">
    <source>
        <dbReference type="ARBA" id="ARBA00022723"/>
    </source>
</evidence>